<dbReference type="AlphaFoldDB" id="A0A9Q0BVJ0"/>
<organism evidence="2 3">
    <name type="scientific">Drosophila gunungcola</name>
    <name type="common">fruit fly</name>
    <dbReference type="NCBI Taxonomy" id="103775"/>
    <lineage>
        <taxon>Eukaryota</taxon>
        <taxon>Metazoa</taxon>
        <taxon>Ecdysozoa</taxon>
        <taxon>Arthropoda</taxon>
        <taxon>Hexapoda</taxon>
        <taxon>Insecta</taxon>
        <taxon>Pterygota</taxon>
        <taxon>Neoptera</taxon>
        <taxon>Endopterygota</taxon>
        <taxon>Diptera</taxon>
        <taxon>Brachycera</taxon>
        <taxon>Muscomorpha</taxon>
        <taxon>Ephydroidea</taxon>
        <taxon>Drosophilidae</taxon>
        <taxon>Drosophila</taxon>
        <taxon>Sophophora</taxon>
    </lineage>
</organism>
<name>A0A9Q0BVJ0_9MUSC</name>
<proteinExistence type="predicted"/>
<gene>
    <name evidence="2" type="ORF">M5D96_001651</name>
</gene>
<accession>A0A9Q0BVJ0</accession>
<dbReference type="EMBL" id="JAMKOV010000001">
    <property type="protein sequence ID" value="KAI8045470.1"/>
    <property type="molecule type" value="Genomic_DNA"/>
</dbReference>
<sequence length="52" mass="5818">MICLGAKLTSIFTITERHPELTTRISEFRLQSGAQKQPLIPNSKRPPLSLTP</sequence>
<keyword evidence="3" id="KW-1185">Reference proteome</keyword>
<protein>
    <submittedName>
        <fullName evidence="2">Uncharacterized protein</fullName>
    </submittedName>
</protein>
<evidence type="ECO:0000256" key="1">
    <source>
        <dbReference type="SAM" id="MobiDB-lite"/>
    </source>
</evidence>
<dbReference type="Proteomes" id="UP001059596">
    <property type="component" value="Chromosome 3R"/>
</dbReference>
<comment type="caution">
    <text evidence="2">The sequence shown here is derived from an EMBL/GenBank/DDBJ whole genome shotgun (WGS) entry which is preliminary data.</text>
</comment>
<reference evidence="2" key="1">
    <citation type="journal article" date="2023" name="Genome Biol. Evol.">
        <title>Long-read-based Genome Assembly of Drosophila gunungcola Reveals Fewer Chemosensory Genes in Flower-breeding Species.</title>
        <authorList>
            <person name="Negi A."/>
            <person name="Liao B.Y."/>
            <person name="Yeh S.D."/>
        </authorList>
    </citation>
    <scope>NUCLEOTIDE SEQUENCE</scope>
    <source>
        <strain evidence="2">Sukarami</strain>
    </source>
</reference>
<evidence type="ECO:0000313" key="2">
    <source>
        <dbReference type="EMBL" id="KAI8045470.1"/>
    </source>
</evidence>
<evidence type="ECO:0000313" key="3">
    <source>
        <dbReference type="Proteomes" id="UP001059596"/>
    </source>
</evidence>
<feature type="region of interest" description="Disordered" evidence="1">
    <location>
        <begin position="32"/>
        <end position="52"/>
    </location>
</feature>